<dbReference type="Gene3D" id="3.10.129.10">
    <property type="entry name" value="Hotdog Thioesterase"/>
    <property type="match status" value="1"/>
</dbReference>
<dbReference type="PANTHER" id="PTHR21660">
    <property type="entry name" value="THIOESTERASE SUPERFAMILY MEMBER-RELATED"/>
    <property type="match status" value="1"/>
</dbReference>
<evidence type="ECO:0000259" key="4">
    <source>
        <dbReference type="PROSITE" id="PS51770"/>
    </source>
</evidence>
<evidence type="ECO:0000313" key="5">
    <source>
        <dbReference type="EMBL" id="MCP9765403.1"/>
    </source>
</evidence>
<feature type="domain" description="HotDog ACOT-type" evidence="4">
    <location>
        <begin position="30"/>
        <end position="136"/>
    </location>
</feature>
<dbReference type="RefSeq" id="WP_255039096.1">
    <property type="nucleotide sequence ID" value="NZ_RJUF01000183.1"/>
</dbReference>
<comment type="similarity">
    <text evidence="1">Belongs to the thioesterase PaaI family.</text>
</comment>
<dbReference type="InterPro" id="IPR039298">
    <property type="entry name" value="ACOT13"/>
</dbReference>
<dbReference type="EMBL" id="RJUF01000183">
    <property type="protein sequence ID" value="MCP9765403.1"/>
    <property type="molecule type" value="Genomic_DNA"/>
</dbReference>
<keyword evidence="2 3" id="KW-0378">Hydrolase</keyword>
<name>A0AAE3H5R6_9BACT</name>
<gene>
    <name evidence="5" type="ORF">EGI31_20910</name>
</gene>
<evidence type="ECO:0000313" key="6">
    <source>
        <dbReference type="Proteomes" id="UP001204144"/>
    </source>
</evidence>
<dbReference type="SUPFAM" id="SSF54637">
    <property type="entry name" value="Thioesterase/thiol ester dehydrase-isomerase"/>
    <property type="match status" value="1"/>
</dbReference>
<accession>A0AAE3H5R6</accession>
<sequence>MFKDLIGKESKDISPSPFGRWLNGKLIDAETGKLTIEFLVREEMTNPAGIMHGGAIAGLIDEVIGMTTFSLGKTGFYVAINLNIDFLRPGKLGEKLKVIAEVIRDGRTMAHAECKVFNEEGKLIAKAASNLALTKL</sequence>
<keyword evidence="6" id="KW-1185">Reference proteome</keyword>
<protein>
    <submittedName>
        <fullName evidence="5">PaaI family thioesterase</fullName>
    </submittedName>
</protein>
<dbReference type="AlphaFoldDB" id="A0AAE3H5R6"/>
<dbReference type="Proteomes" id="UP001204144">
    <property type="component" value="Unassembled WGS sequence"/>
</dbReference>
<dbReference type="InterPro" id="IPR033120">
    <property type="entry name" value="HOTDOG_ACOT"/>
</dbReference>
<dbReference type="GO" id="GO:0047617">
    <property type="term" value="F:fatty acyl-CoA hydrolase activity"/>
    <property type="evidence" value="ECO:0007669"/>
    <property type="project" value="InterPro"/>
</dbReference>
<dbReference type="NCBIfam" id="TIGR00369">
    <property type="entry name" value="unchar_dom_1"/>
    <property type="match status" value="1"/>
</dbReference>
<comment type="caution">
    <text evidence="5">The sequence shown here is derived from an EMBL/GenBank/DDBJ whole genome shotgun (WGS) entry which is preliminary data.</text>
</comment>
<dbReference type="CDD" id="cd03443">
    <property type="entry name" value="PaaI_thioesterase"/>
    <property type="match status" value="1"/>
</dbReference>
<dbReference type="Pfam" id="PF03061">
    <property type="entry name" value="4HBT"/>
    <property type="match status" value="1"/>
</dbReference>
<organism evidence="5 6">
    <name type="scientific">Lacihabitans soyangensis</name>
    <dbReference type="NCBI Taxonomy" id="869394"/>
    <lineage>
        <taxon>Bacteria</taxon>
        <taxon>Pseudomonadati</taxon>
        <taxon>Bacteroidota</taxon>
        <taxon>Cytophagia</taxon>
        <taxon>Cytophagales</taxon>
        <taxon>Leadbetterellaceae</taxon>
        <taxon>Lacihabitans</taxon>
    </lineage>
</organism>
<dbReference type="InterPro" id="IPR003736">
    <property type="entry name" value="PAAI_dom"/>
</dbReference>
<reference evidence="5 6" key="1">
    <citation type="submission" date="2018-11" db="EMBL/GenBank/DDBJ databases">
        <title>Novel bacteria species description.</title>
        <authorList>
            <person name="Han J.-H."/>
        </authorList>
    </citation>
    <scope>NUCLEOTIDE SEQUENCE [LARGE SCALE GENOMIC DNA]</scope>
    <source>
        <strain evidence="5 6">KCTC23259</strain>
    </source>
</reference>
<evidence type="ECO:0000256" key="3">
    <source>
        <dbReference type="PROSITE-ProRule" id="PRU01106"/>
    </source>
</evidence>
<dbReference type="InterPro" id="IPR006683">
    <property type="entry name" value="Thioestr_dom"/>
</dbReference>
<proteinExistence type="inferred from homology"/>
<dbReference type="InterPro" id="IPR029069">
    <property type="entry name" value="HotDog_dom_sf"/>
</dbReference>
<evidence type="ECO:0000256" key="2">
    <source>
        <dbReference type="ARBA" id="ARBA00022801"/>
    </source>
</evidence>
<evidence type="ECO:0000256" key="1">
    <source>
        <dbReference type="ARBA" id="ARBA00008324"/>
    </source>
</evidence>
<dbReference type="PROSITE" id="PS51770">
    <property type="entry name" value="HOTDOG_ACOT"/>
    <property type="match status" value="1"/>
</dbReference>
<dbReference type="PANTHER" id="PTHR21660:SF1">
    <property type="entry name" value="ACYL-COENZYME A THIOESTERASE 13"/>
    <property type="match status" value="1"/>
</dbReference>